<proteinExistence type="predicted"/>
<protein>
    <submittedName>
        <fullName evidence="2">Fe2+ transport protein</fullName>
    </submittedName>
</protein>
<dbReference type="EMBL" id="FOZK01000006">
    <property type="protein sequence ID" value="SFS12740.1"/>
    <property type="molecule type" value="Genomic_DNA"/>
</dbReference>
<dbReference type="OrthoDB" id="156174at2157"/>
<dbReference type="AlphaFoldDB" id="A0A1I6MAK0"/>
<reference evidence="2 3" key="1">
    <citation type="submission" date="2016-10" db="EMBL/GenBank/DDBJ databases">
        <authorList>
            <person name="de Groot N.N."/>
        </authorList>
    </citation>
    <scope>NUCLEOTIDE SEQUENCE [LARGE SCALE GENOMIC DNA]</scope>
    <source>
        <strain evidence="2 3">CGMCC 1.10457</strain>
    </source>
</reference>
<evidence type="ECO:0000313" key="2">
    <source>
        <dbReference type="EMBL" id="SFS12740.1"/>
    </source>
</evidence>
<feature type="domain" description="DUF7350" evidence="1">
    <location>
        <begin position="231"/>
        <end position="349"/>
    </location>
</feature>
<gene>
    <name evidence="2" type="ORF">SAMN05216559_4116</name>
</gene>
<keyword evidence="3" id="KW-1185">Reference proteome</keyword>
<dbReference type="Proteomes" id="UP000199062">
    <property type="component" value="Unassembled WGS sequence"/>
</dbReference>
<dbReference type="STRING" id="767519.SAMN05216559_4116"/>
<name>A0A1I6MAK0_9EURY</name>
<dbReference type="PROSITE" id="PS51257">
    <property type="entry name" value="PROKAR_LIPOPROTEIN"/>
    <property type="match status" value="1"/>
</dbReference>
<organism evidence="2 3">
    <name type="scientific">Halomicrobium zhouii</name>
    <dbReference type="NCBI Taxonomy" id="767519"/>
    <lineage>
        <taxon>Archaea</taxon>
        <taxon>Methanobacteriati</taxon>
        <taxon>Methanobacteriota</taxon>
        <taxon>Stenosarchaea group</taxon>
        <taxon>Halobacteria</taxon>
        <taxon>Halobacteriales</taxon>
        <taxon>Haloarculaceae</taxon>
        <taxon>Halomicrobium</taxon>
    </lineage>
</organism>
<sequence>MDSRQWTRRDLLRGMGVVGLGSLAGCSGLLEEQSTNRNPSVVENRPDAIYRPSHVEGMEMIGMREAGGRMVGLMYAYAHRFWTVTGTVTELVPPGGDVHLMASVWDPDTGTVLPVGTGLSVEIRTDGERLHRRSPWTMLSQNMGFHYGDNFALDGDGTYTVTVQTGSVGVDRVGGFADRFGESATAEFEWEYSAAARNEIAFQTLEDAGDRGALAPMEMDMMPLSFAPSADDLPGQVLGTAEAGDVHFAATVVDGDEGDVLAVSPRTRYNGYVLPAMSLSATLSRGGSTAFDDILTQAVGPDLGYHYRASVDAVESGDELTITTDSGPQVSRHEGYETAFTGVPDVSITAE</sequence>
<dbReference type="Pfam" id="PF24041">
    <property type="entry name" value="DUF7350"/>
    <property type="match status" value="1"/>
</dbReference>
<evidence type="ECO:0000259" key="1">
    <source>
        <dbReference type="Pfam" id="PF24041"/>
    </source>
</evidence>
<dbReference type="InterPro" id="IPR038482">
    <property type="entry name" value="Tp34-type_sf"/>
</dbReference>
<dbReference type="InterPro" id="IPR055774">
    <property type="entry name" value="DUF7350"/>
</dbReference>
<evidence type="ECO:0000313" key="3">
    <source>
        <dbReference type="Proteomes" id="UP000199062"/>
    </source>
</evidence>
<dbReference type="Gene3D" id="2.60.40.2480">
    <property type="entry name" value="Periplasmic metal-binding protein Tp34-type"/>
    <property type="match status" value="1"/>
</dbReference>
<accession>A0A1I6MAK0</accession>